<dbReference type="SUPFAM" id="SSF55781">
    <property type="entry name" value="GAF domain-like"/>
    <property type="match status" value="2"/>
</dbReference>
<dbReference type="SMART" id="SM00065">
    <property type="entry name" value="GAF"/>
    <property type="match status" value="2"/>
</dbReference>
<keyword evidence="6" id="KW-0418">Kinase</keyword>
<dbReference type="InterPro" id="IPR003018">
    <property type="entry name" value="GAF"/>
</dbReference>
<dbReference type="InterPro" id="IPR050736">
    <property type="entry name" value="Sensor_HK_Regulatory"/>
</dbReference>
<dbReference type="Proteomes" id="UP001241758">
    <property type="component" value="Unassembled WGS sequence"/>
</dbReference>
<dbReference type="SMART" id="SM00091">
    <property type="entry name" value="PAS"/>
    <property type="match status" value="2"/>
</dbReference>
<dbReference type="Gene3D" id="1.10.287.130">
    <property type="match status" value="1"/>
</dbReference>
<comment type="catalytic activity">
    <reaction evidence="1">
        <text>ATP + protein L-histidine = ADP + protein N-phospho-L-histidine.</text>
        <dbReference type="EC" id="2.7.13.3"/>
    </reaction>
</comment>
<comment type="caution">
    <text evidence="10">The sequence shown here is derived from an EMBL/GenBank/DDBJ whole genome shotgun (WGS) entry which is preliminary data.</text>
</comment>
<dbReference type="PANTHER" id="PTHR43711:SF1">
    <property type="entry name" value="HISTIDINE KINASE 1"/>
    <property type="match status" value="1"/>
</dbReference>
<organism evidence="10 11">
    <name type="scientific">Actinoplanes sandaracinus</name>
    <dbReference type="NCBI Taxonomy" id="3045177"/>
    <lineage>
        <taxon>Bacteria</taxon>
        <taxon>Bacillati</taxon>
        <taxon>Actinomycetota</taxon>
        <taxon>Actinomycetes</taxon>
        <taxon>Micromonosporales</taxon>
        <taxon>Micromonosporaceae</taxon>
        <taxon>Actinoplanes</taxon>
    </lineage>
</organism>
<dbReference type="Pfam" id="PF01590">
    <property type="entry name" value="GAF"/>
    <property type="match status" value="1"/>
</dbReference>
<evidence type="ECO:0000256" key="7">
    <source>
        <dbReference type="ARBA" id="ARBA00023012"/>
    </source>
</evidence>
<dbReference type="EMBL" id="JASCTH010000007">
    <property type="protein sequence ID" value="MDI6099436.1"/>
    <property type="molecule type" value="Genomic_DNA"/>
</dbReference>
<feature type="domain" description="PAS" evidence="9">
    <location>
        <begin position="160"/>
        <end position="207"/>
    </location>
</feature>
<proteinExistence type="predicted"/>
<dbReference type="InterPro" id="IPR004358">
    <property type="entry name" value="Sig_transdc_His_kin-like_C"/>
</dbReference>
<dbReference type="InterPro" id="IPR005467">
    <property type="entry name" value="His_kinase_dom"/>
</dbReference>
<dbReference type="Pfam" id="PF00989">
    <property type="entry name" value="PAS"/>
    <property type="match status" value="1"/>
</dbReference>
<comment type="subcellular location">
    <subcellularLocation>
        <location evidence="2">Cell membrane</location>
    </subcellularLocation>
</comment>
<dbReference type="InterPro" id="IPR036097">
    <property type="entry name" value="HisK_dim/P_sf"/>
</dbReference>
<dbReference type="SUPFAM" id="SSF47384">
    <property type="entry name" value="Homodimeric domain of signal transducing histidine kinase"/>
    <property type="match status" value="1"/>
</dbReference>
<keyword evidence="5" id="KW-0808">Transferase</keyword>
<evidence type="ECO:0000256" key="1">
    <source>
        <dbReference type="ARBA" id="ARBA00000085"/>
    </source>
</evidence>
<dbReference type="Pfam" id="PF08448">
    <property type="entry name" value="PAS_4"/>
    <property type="match status" value="1"/>
</dbReference>
<protein>
    <recommendedName>
        <fullName evidence="3">histidine kinase</fullName>
        <ecNumber evidence="3">2.7.13.3</ecNumber>
    </recommendedName>
</protein>
<evidence type="ECO:0000313" key="11">
    <source>
        <dbReference type="Proteomes" id="UP001241758"/>
    </source>
</evidence>
<evidence type="ECO:0000256" key="3">
    <source>
        <dbReference type="ARBA" id="ARBA00012438"/>
    </source>
</evidence>
<keyword evidence="10" id="KW-0067">ATP-binding</keyword>
<dbReference type="SMART" id="SM00388">
    <property type="entry name" value="HisKA"/>
    <property type="match status" value="1"/>
</dbReference>
<keyword evidence="10" id="KW-0547">Nucleotide-binding</keyword>
<dbReference type="Pfam" id="PF00512">
    <property type="entry name" value="HisKA"/>
    <property type="match status" value="1"/>
</dbReference>
<dbReference type="Gene3D" id="3.30.450.40">
    <property type="match status" value="2"/>
</dbReference>
<dbReference type="Pfam" id="PF13185">
    <property type="entry name" value="GAF_2"/>
    <property type="match status" value="1"/>
</dbReference>
<dbReference type="InterPro" id="IPR035965">
    <property type="entry name" value="PAS-like_dom_sf"/>
</dbReference>
<dbReference type="InterPro" id="IPR013656">
    <property type="entry name" value="PAS_4"/>
</dbReference>
<reference evidence="10 11" key="1">
    <citation type="submission" date="2023-05" db="EMBL/GenBank/DDBJ databases">
        <title>Actinoplanes sp. NEAU-A12 genome sequencing.</title>
        <authorList>
            <person name="Wang Z.-S."/>
        </authorList>
    </citation>
    <scope>NUCLEOTIDE SEQUENCE [LARGE SCALE GENOMIC DNA]</scope>
    <source>
        <strain evidence="10 11">NEAU-A12</strain>
    </source>
</reference>
<dbReference type="EC" id="2.7.13.3" evidence="3"/>
<dbReference type="PROSITE" id="PS50109">
    <property type="entry name" value="HIS_KIN"/>
    <property type="match status" value="1"/>
</dbReference>
<dbReference type="NCBIfam" id="TIGR00229">
    <property type="entry name" value="sensory_box"/>
    <property type="match status" value="1"/>
</dbReference>
<dbReference type="Gene3D" id="3.30.450.20">
    <property type="entry name" value="PAS domain"/>
    <property type="match status" value="2"/>
</dbReference>
<evidence type="ECO:0000259" key="9">
    <source>
        <dbReference type="PROSITE" id="PS50112"/>
    </source>
</evidence>
<feature type="domain" description="Histidine kinase" evidence="8">
    <location>
        <begin position="590"/>
        <end position="805"/>
    </location>
</feature>
<dbReference type="Pfam" id="PF02518">
    <property type="entry name" value="HATPase_c"/>
    <property type="match status" value="1"/>
</dbReference>
<dbReference type="PANTHER" id="PTHR43711">
    <property type="entry name" value="TWO-COMPONENT HISTIDINE KINASE"/>
    <property type="match status" value="1"/>
</dbReference>
<dbReference type="GO" id="GO:0005524">
    <property type="term" value="F:ATP binding"/>
    <property type="evidence" value="ECO:0007669"/>
    <property type="project" value="UniProtKB-KW"/>
</dbReference>
<dbReference type="InterPro" id="IPR036890">
    <property type="entry name" value="HATPase_C_sf"/>
</dbReference>
<dbReference type="InterPro" id="IPR013767">
    <property type="entry name" value="PAS_fold"/>
</dbReference>
<keyword evidence="4" id="KW-0597">Phosphoprotein</keyword>
<dbReference type="InterPro" id="IPR003661">
    <property type="entry name" value="HisK_dim/P_dom"/>
</dbReference>
<dbReference type="CDD" id="cd00130">
    <property type="entry name" value="PAS"/>
    <property type="match status" value="1"/>
</dbReference>
<name>A0ABT6WIA0_9ACTN</name>
<keyword evidence="11" id="KW-1185">Reference proteome</keyword>
<dbReference type="InterPro" id="IPR029016">
    <property type="entry name" value="GAF-like_dom_sf"/>
</dbReference>
<evidence type="ECO:0000256" key="6">
    <source>
        <dbReference type="ARBA" id="ARBA00022777"/>
    </source>
</evidence>
<dbReference type="RefSeq" id="WP_282759616.1">
    <property type="nucleotide sequence ID" value="NZ_JASCTH010000007.1"/>
</dbReference>
<dbReference type="InterPro" id="IPR000014">
    <property type="entry name" value="PAS"/>
</dbReference>
<dbReference type="InterPro" id="IPR003594">
    <property type="entry name" value="HATPase_dom"/>
</dbReference>
<dbReference type="SUPFAM" id="SSF55874">
    <property type="entry name" value="ATPase domain of HSP90 chaperone/DNA topoisomerase II/histidine kinase"/>
    <property type="match status" value="1"/>
</dbReference>
<dbReference type="PRINTS" id="PR00344">
    <property type="entry name" value="BCTRLSENSOR"/>
</dbReference>
<evidence type="ECO:0000256" key="5">
    <source>
        <dbReference type="ARBA" id="ARBA00022679"/>
    </source>
</evidence>
<evidence type="ECO:0000259" key="8">
    <source>
        <dbReference type="PROSITE" id="PS50109"/>
    </source>
</evidence>
<dbReference type="CDD" id="cd00082">
    <property type="entry name" value="HisKA"/>
    <property type="match status" value="1"/>
</dbReference>
<accession>A0ABT6WIA0</accession>
<dbReference type="PROSITE" id="PS50112">
    <property type="entry name" value="PAS"/>
    <property type="match status" value="1"/>
</dbReference>
<keyword evidence="7" id="KW-0902">Two-component regulatory system</keyword>
<sequence length="805" mass="85340">MTSMLDDALRPGVTVPVDSLCRLAACLLKAPMAAISLAGESGQRRLGSYGFPPVPTGDDLRAPSDPVVVHGTGVQPADLFHDGAPGEPAITGYGIKALLAVPAGGRGERPPAALMVFDTRPRTWTDEDTTTLTEVAALFTAPHTHGGGPAQAQALDSAALLDTVQEAFIAVDPAGRIRDFNRAAEELLGFPAAQACGLPLADTLRPECGGEPIEEALGRLFAAGPGPAARRDLTVRHRDGHAIRTRAAWTVTVGAAGPLAAVFLTDLSAQAAAEDTAERHAGFLTALLDSLSVGVIACDDTGHIKVINRALRRVHDHPEGAPVPGDLPPTDLYDSQMRPLSGDRTPLMRAWHGEHVAALEVLVKPPGRRTRAFAATAQPITGRDGRRLGAVAVVHEVTLLRRMERFPACHAEVERALTSSDSIVEAAPGVLSAVTAALGWPFAELFIVDEGTGDLRAAGHHSSSGAEPDGFFGHLPVKGCGVTGRVWQTGKPMWVPDISRCRELTGEYEKRRAALCVRHGIRTVLAVPVRDGGTLLGVLTCYAGFVEVHEDLLTLLVEGVATQVGVYVALRRAGELARQLTRAQDDFLDLVGHEMRTPLTSIAANVTMLAEDAPGRGEDEQQMLHTVVRNTEVLRGIVEALLDLAALESGHHQLTIERVDLVTVVADAVAGIRLAAADAGVRLHSLLPDALWVPGDPRRLRQVLDELLSNAVKYSPAGAEIRVGLHGDGHHAELHISDRGIGTPTSEQGRVFDRFFRAGNVRHHGIPGNGLGLSFARTIARLHSGTIALEDNQPTGTTVRVRLPL</sequence>
<dbReference type="SUPFAM" id="SSF55785">
    <property type="entry name" value="PYP-like sensor domain (PAS domain)"/>
    <property type="match status" value="2"/>
</dbReference>
<dbReference type="Gene3D" id="3.30.565.10">
    <property type="entry name" value="Histidine kinase-like ATPase, C-terminal domain"/>
    <property type="match status" value="1"/>
</dbReference>
<evidence type="ECO:0000313" key="10">
    <source>
        <dbReference type="EMBL" id="MDI6099436.1"/>
    </source>
</evidence>
<dbReference type="SMART" id="SM00387">
    <property type="entry name" value="HATPase_c"/>
    <property type="match status" value="1"/>
</dbReference>
<gene>
    <name evidence="10" type="ORF">QLQ12_12610</name>
</gene>
<evidence type="ECO:0000256" key="2">
    <source>
        <dbReference type="ARBA" id="ARBA00004236"/>
    </source>
</evidence>
<evidence type="ECO:0000256" key="4">
    <source>
        <dbReference type="ARBA" id="ARBA00022553"/>
    </source>
</evidence>